<evidence type="ECO:0000256" key="9">
    <source>
        <dbReference type="ARBA" id="ARBA00023125"/>
    </source>
</evidence>
<keyword evidence="9" id="KW-0238">DNA-binding</keyword>
<evidence type="ECO:0000256" key="1">
    <source>
        <dbReference type="ARBA" id="ARBA00003767"/>
    </source>
</evidence>
<evidence type="ECO:0000256" key="11">
    <source>
        <dbReference type="ARBA" id="ARBA00023242"/>
    </source>
</evidence>
<evidence type="ECO:0000256" key="5">
    <source>
        <dbReference type="ARBA" id="ARBA00022737"/>
    </source>
</evidence>
<feature type="domain" description="C2H2-type" evidence="13">
    <location>
        <begin position="198"/>
        <end position="225"/>
    </location>
</feature>
<evidence type="ECO:0000256" key="10">
    <source>
        <dbReference type="ARBA" id="ARBA00023163"/>
    </source>
</evidence>
<evidence type="ECO:0000313" key="15">
    <source>
        <dbReference type="Proteomes" id="UP000828390"/>
    </source>
</evidence>
<keyword evidence="4" id="KW-0479">Metal-binding</keyword>
<dbReference type="FunFam" id="3.30.160.60:FF:000072">
    <property type="entry name" value="zinc finger protein 143 isoform X1"/>
    <property type="match status" value="1"/>
</dbReference>
<reference evidence="14" key="2">
    <citation type="submission" date="2020-11" db="EMBL/GenBank/DDBJ databases">
        <authorList>
            <person name="McCartney M.A."/>
            <person name="Auch B."/>
            <person name="Kono T."/>
            <person name="Mallez S."/>
            <person name="Becker A."/>
            <person name="Gohl D.M."/>
            <person name="Silverstein K.A.T."/>
            <person name="Koren S."/>
            <person name="Bechman K.B."/>
            <person name="Herman A."/>
            <person name="Abrahante J.E."/>
            <person name="Garbe J."/>
        </authorList>
    </citation>
    <scope>NUCLEOTIDE SEQUENCE</scope>
    <source>
        <strain evidence="14">Duluth1</strain>
        <tissue evidence="14">Whole animal</tissue>
    </source>
</reference>
<keyword evidence="7" id="KW-0862">Zinc</keyword>
<dbReference type="FunFam" id="3.30.160.60:FF:001049">
    <property type="entry name" value="zinc finger protein 319"/>
    <property type="match status" value="1"/>
</dbReference>
<gene>
    <name evidence="14" type="ORF">DPMN_021646</name>
</gene>
<comment type="function">
    <text evidence="1">May be involved in transcriptional regulation.</text>
</comment>
<comment type="subcellular location">
    <subcellularLocation>
        <location evidence="2">Nucleus</location>
    </subcellularLocation>
</comment>
<dbReference type="GO" id="GO:0000978">
    <property type="term" value="F:RNA polymerase II cis-regulatory region sequence-specific DNA binding"/>
    <property type="evidence" value="ECO:0007669"/>
    <property type="project" value="TreeGrafter"/>
</dbReference>
<keyword evidence="10" id="KW-0804">Transcription</keyword>
<dbReference type="InterPro" id="IPR013087">
    <property type="entry name" value="Znf_C2H2_type"/>
</dbReference>
<evidence type="ECO:0000256" key="6">
    <source>
        <dbReference type="ARBA" id="ARBA00022771"/>
    </source>
</evidence>
<proteinExistence type="inferred from homology"/>
<dbReference type="GO" id="GO:0005654">
    <property type="term" value="C:nucleoplasm"/>
    <property type="evidence" value="ECO:0007669"/>
    <property type="project" value="TreeGrafter"/>
</dbReference>
<dbReference type="PROSITE" id="PS50157">
    <property type="entry name" value="ZINC_FINGER_C2H2_2"/>
    <property type="match status" value="11"/>
</dbReference>
<reference evidence="14" key="1">
    <citation type="journal article" date="2019" name="bioRxiv">
        <title>The Genome of the Zebra Mussel, Dreissena polymorpha: A Resource for Invasive Species Research.</title>
        <authorList>
            <person name="McCartney M.A."/>
            <person name="Auch B."/>
            <person name="Kono T."/>
            <person name="Mallez S."/>
            <person name="Zhang Y."/>
            <person name="Obille A."/>
            <person name="Becker A."/>
            <person name="Abrahante J.E."/>
            <person name="Garbe J."/>
            <person name="Badalamenti J.P."/>
            <person name="Herman A."/>
            <person name="Mangelson H."/>
            <person name="Liachko I."/>
            <person name="Sullivan S."/>
            <person name="Sone E.D."/>
            <person name="Koren S."/>
            <person name="Silverstein K.A.T."/>
            <person name="Beckman K.B."/>
            <person name="Gohl D.M."/>
        </authorList>
    </citation>
    <scope>NUCLEOTIDE SEQUENCE</scope>
    <source>
        <strain evidence="14">Duluth1</strain>
        <tissue evidence="14">Whole animal</tissue>
    </source>
</reference>
<feature type="domain" description="C2H2-type" evidence="13">
    <location>
        <begin position="524"/>
        <end position="548"/>
    </location>
</feature>
<keyword evidence="6 12" id="KW-0863">Zinc-finger</keyword>
<dbReference type="PANTHER" id="PTHR24399:SF23">
    <property type="entry name" value="C2H2-TYPE DOMAIN-CONTAINING PROTEIN"/>
    <property type="match status" value="1"/>
</dbReference>
<feature type="domain" description="C2H2-type" evidence="13">
    <location>
        <begin position="37"/>
        <end position="60"/>
    </location>
</feature>
<dbReference type="EMBL" id="JAIWYP010000001">
    <property type="protein sequence ID" value="KAH3897458.1"/>
    <property type="molecule type" value="Genomic_DNA"/>
</dbReference>
<dbReference type="Gene3D" id="3.30.160.60">
    <property type="entry name" value="Classic Zinc Finger"/>
    <property type="match status" value="12"/>
</dbReference>
<dbReference type="FunFam" id="3.30.160.60:FF:002110">
    <property type="entry name" value="Zinc finger protein 1053"/>
    <property type="match status" value="1"/>
</dbReference>
<dbReference type="InterPro" id="IPR036236">
    <property type="entry name" value="Znf_C2H2_sf"/>
</dbReference>
<sequence>MESPDDRRWDCDLCGKQFKFNSLLVRHRRSHTGERPYKCSVCGRAFRQGPHLKYHLITCHNVVQHLAKAWLRRHMKSHTRQKEFECDICADLCAQLGFTCHVCPVCEKRFYAKAWLHRHMRVHTGEKPYQYDVLSTVTIQASLFCPVCGKPFSARSWLERHIRTHTGEKPFECHVCHKRRCIGRSYDPDFSPWTRKKYSCELCLKSFKDRVSLEVHVRIHTGERPHVCGVCSKAFSQKGSLKRHYLLHVRPDFTPRDLLRAASEARRSSHELPEANIAFAYYDIELASSGKRTKKAQCPTCSKWFHGPAHLKIHMRVHTGEKPFLCNVAPYTRADSATSGFLATLISRFTRGFTQASVRIVVLFAGSVSYRRDILNSFKQTAETLMRRRIMRHAMAQMNAGISKSKLHVHQCEFCEKVFAGRVLLDRHRRIHTGERPHECDLCHKTFIQPGHLKNHLITHVAYQLLSGVSVFDESLKLCSGLAKMVIVSERNSHRGACAHCGKLFVSKAKLRRHMLIHTGEKPFTCNVCQRGFNQKGNMKIHMISHFK</sequence>
<dbReference type="FunFam" id="3.30.160.60:FF:000145">
    <property type="entry name" value="Zinc finger protein 574"/>
    <property type="match status" value="1"/>
</dbReference>
<dbReference type="GO" id="GO:0001227">
    <property type="term" value="F:DNA-binding transcription repressor activity, RNA polymerase II-specific"/>
    <property type="evidence" value="ECO:0007669"/>
    <property type="project" value="TreeGrafter"/>
</dbReference>
<feature type="domain" description="C2H2-type" evidence="13">
    <location>
        <begin position="226"/>
        <end position="253"/>
    </location>
</feature>
<feature type="domain" description="C2H2-type" evidence="13">
    <location>
        <begin position="296"/>
        <end position="323"/>
    </location>
</feature>
<dbReference type="Pfam" id="PF00096">
    <property type="entry name" value="zf-C2H2"/>
    <property type="match status" value="10"/>
</dbReference>
<comment type="caution">
    <text evidence="14">The sequence shown here is derived from an EMBL/GenBank/DDBJ whole genome shotgun (WGS) entry which is preliminary data.</text>
</comment>
<keyword evidence="8" id="KW-0805">Transcription regulation</keyword>
<keyword evidence="5" id="KW-0677">Repeat</keyword>
<dbReference type="GO" id="GO:0008270">
    <property type="term" value="F:zinc ion binding"/>
    <property type="evidence" value="ECO:0007669"/>
    <property type="project" value="UniProtKB-KW"/>
</dbReference>
<dbReference type="PANTHER" id="PTHR24399">
    <property type="entry name" value="ZINC FINGER AND BTB DOMAIN-CONTAINING"/>
    <property type="match status" value="1"/>
</dbReference>
<keyword evidence="11" id="KW-0539">Nucleus</keyword>
<evidence type="ECO:0000256" key="4">
    <source>
        <dbReference type="ARBA" id="ARBA00022723"/>
    </source>
</evidence>
<evidence type="ECO:0000256" key="3">
    <source>
        <dbReference type="ARBA" id="ARBA00006991"/>
    </source>
</evidence>
<evidence type="ECO:0000256" key="2">
    <source>
        <dbReference type="ARBA" id="ARBA00004123"/>
    </source>
</evidence>
<feature type="domain" description="C2H2-type" evidence="13">
    <location>
        <begin position="143"/>
        <end position="170"/>
    </location>
</feature>
<comment type="similarity">
    <text evidence="3">Belongs to the krueppel C2H2-type zinc-finger protein family.</text>
</comment>
<dbReference type="FunFam" id="3.30.160.60:FF:001818">
    <property type="entry name" value="GDNF-inducible zinc finger protein 1 isoform X1"/>
    <property type="match status" value="1"/>
</dbReference>
<evidence type="ECO:0000256" key="7">
    <source>
        <dbReference type="ARBA" id="ARBA00022833"/>
    </source>
</evidence>
<dbReference type="FunFam" id="3.30.160.60:FF:000100">
    <property type="entry name" value="Zinc finger 45-like"/>
    <property type="match status" value="1"/>
</dbReference>
<feature type="domain" description="C2H2-type" evidence="13">
    <location>
        <begin position="9"/>
        <end position="36"/>
    </location>
</feature>
<dbReference type="AlphaFoldDB" id="A0A9D4NMI4"/>
<evidence type="ECO:0000256" key="12">
    <source>
        <dbReference type="PROSITE-ProRule" id="PRU00042"/>
    </source>
</evidence>
<dbReference type="Proteomes" id="UP000828390">
    <property type="component" value="Unassembled WGS sequence"/>
</dbReference>
<dbReference type="PROSITE" id="PS00028">
    <property type="entry name" value="ZINC_FINGER_C2H2_1"/>
    <property type="match status" value="11"/>
</dbReference>
<evidence type="ECO:0000313" key="14">
    <source>
        <dbReference type="EMBL" id="KAH3897458.1"/>
    </source>
</evidence>
<protein>
    <recommendedName>
        <fullName evidence="13">C2H2-type domain-containing protein</fullName>
    </recommendedName>
</protein>
<evidence type="ECO:0000259" key="13">
    <source>
        <dbReference type="PROSITE" id="PS50157"/>
    </source>
</evidence>
<dbReference type="FunFam" id="3.30.160.60:FF:000624">
    <property type="entry name" value="zinc finger protein 697"/>
    <property type="match status" value="2"/>
</dbReference>
<feature type="domain" description="C2H2-type" evidence="13">
    <location>
        <begin position="496"/>
        <end position="523"/>
    </location>
</feature>
<keyword evidence="15" id="KW-1185">Reference proteome</keyword>
<feature type="domain" description="C2H2-type" evidence="13">
    <location>
        <begin position="410"/>
        <end position="437"/>
    </location>
</feature>
<name>A0A9D4NMI4_DREPO</name>
<feature type="domain" description="C2H2-type" evidence="13">
    <location>
        <begin position="438"/>
        <end position="465"/>
    </location>
</feature>
<evidence type="ECO:0000256" key="8">
    <source>
        <dbReference type="ARBA" id="ARBA00023015"/>
    </source>
</evidence>
<dbReference type="FunFam" id="3.30.160.60:FF:000130">
    <property type="entry name" value="Spalt-like transcription factor 4"/>
    <property type="match status" value="1"/>
</dbReference>
<organism evidence="14 15">
    <name type="scientific">Dreissena polymorpha</name>
    <name type="common">Zebra mussel</name>
    <name type="synonym">Mytilus polymorpha</name>
    <dbReference type="NCBI Taxonomy" id="45954"/>
    <lineage>
        <taxon>Eukaryota</taxon>
        <taxon>Metazoa</taxon>
        <taxon>Spiralia</taxon>
        <taxon>Lophotrochozoa</taxon>
        <taxon>Mollusca</taxon>
        <taxon>Bivalvia</taxon>
        <taxon>Autobranchia</taxon>
        <taxon>Heteroconchia</taxon>
        <taxon>Euheterodonta</taxon>
        <taxon>Imparidentia</taxon>
        <taxon>Neoheterodontei</taxon>
        <taxon>Myida</taxon>
        <taxon>Dreissenoidea</taxon>
        <taxon>Dreissenidae</taxon>
        <taxon>Dreissena</taxon>
    </lineage>
</organism>
<dbReference type="SUPFAM" id="SSF57667">
    <property type="entry name" value="beta-beta-alpha zinc fingers"/>
    <property type="match status" value="7"/>
</dbReference>
<accession>A0A9D4NMI4</accession>
<dbReference type="SMART" id="SM00355">
    <property type="entry name" value="ZnF_C2H2"/>
    <property type="match status" value="11"/>
</dbReference>
<feature type="domain" description="C2H2-type" evidence="13">
    <location>
        <begin position="101"/>
        <end position="128"/>
    </location>
</feature>